<organism evidence="4">
    <name type="scientific">Pseudomonas fluorescens</name>
    <dbReference type="NCBI Taxonomy" id="294"/>
    <lineage>
        <taxon>Bacteria</taxon>
        <taxon>Pseudomonadati</taxon>
        <taxon>Pseudomonadota</taxon>
        <taxon>Gammaproteobacteria</taxon>
        <taxon>Pseudomonadales</taxon>
        <taxon>Pseudomonadaceae</taxon>
        <taxon>Pseudomonas</taxon>
    </lineage>
</organism>
<protein>
    <submittedName>
        <fullName evidence="3">Chromosome partition protein Smc</fullName>
    </submittedName>
</protein>
<feature type="domain" description="KfrA N-terminal DNA-binding" evidence="2">
    <location>
        <begin position="8"/>
        <end position="118"/>
    </location>
</feature>
<name>A0A5E6VHD4_PSEFL</name>
<evidence type="ECO:0000313" key="4">
    <source>
        <dbReference type="EMBL" id="VVN16768.1"/>
    </source>
</evidence>
<evidence type="ECO:0000313" key="5">
    <source>
        <dbReference type="Proteomes" id="UP000326595"/>
    </source>
</evidence>
<accession>A0A5E6VHD4</accession>
<keyword evidence="1" id="KW-0175">Coiled coil</keyword>
<reference evidence="4" key="1">
    <citation type="submission" date="2019-09" db="EMBL/GenBank/DDBJ databases">
        <authorList>
            <person name="Chandra G."/>
            <person name="Truman W A."/>
        </authorList>
    </citation>
    <scope>NUCLEOTIDE SEQUENCE [LARGE SCALE GENOMIC DNA]</scope>
    <source>
        <strain evidence="4">PS652</strain>
    </source>
</reference>
<evidence type="ECO:0000313" key="3">
    <source>
        <dbReference type="EMBL" id="CAK9889313.1"/>
    </source>
</evidence>
<dbReference type="Pfam" id="PF11740">
    <property type="entry name" value="KfrA_N"/>
    <property type="match status" value="1"/>
</dbReference>
<dbReference type="InterPro" id="IPR021104">
    <property type="entry name" value="KfrA_DNA-bd_N"/>
</dbReference>
<reference evidence="3 5" key="2">
    <citation type="submission" date="2024-03" db="EMBL/GenBank/DDBJ databases">
        <authorList>
            <person name="Alaster D. Moffat"/>
            <person name="Govind Chandra"/>
            <person name="Andrew W. Truman"/>
        </authorList>
    </citation>
    <scope>NUCLEOTIDE SEQUENCE [LARGE SCALE GENOMIC DNA]</scope>
    <source>
        <strain evidence="3">PS652</strain>
    </source>
</reference>
<proteinExistence type="predicted"/>
<evidence type="ECO:0000259" key="2">
    <source>
        <dbReference type="Pfam" id="PF11740"/>
    </source>
</evidence>
<dbReference type="AlphaFoldDB" id="A0A5E6VHD4"/>
<sequence length="323" mass="36513">MARGGINKALVHKARQALLARGEHPSIDAVRIELGNTGSKTTIHRYLKELESLQPAVPAAAPNLSDALATLVEQLAEQLREEGETRIEQARSTFEQERQTLLAQVQISQQALAALQQQHEIQAAALASESEALNTARSTLQSEQTRNATLNQAVGELNLRLADKDEQIRSLEDKHQHARDALEHYRNASREQRDQDQRRHEAQVQLLQVEVRQLQQTLIVKQDELTRLNRDNEGLLVQIRTLKEAQRGFKTLGDRQQAQIHGLEVKLAQLSGSRDELEKQNKDLALSLAERVSELRRQLQLIGKQEAQLRQAERAREQTQDNA</sequence>
<evidence type="ECO:0000256" key="1">
    <source>
        <dbReference type="SAM" id="Coils"/>
    </source>
</evidence>
<feature type="coiled-coil region" evidence="1">
    <location>
        <begin position="154"/>
        <end position="322"/>
    </location>
</feature>
<dbReference type="RefSeq" id="WP_038995273.1">
    <property type="nucleotide sequence ID" value="NZ_OZ024668.1"/>
</dbReference>
<dbReference type="EMBL" id="OZ024668">
    <property type="protein sequence ID" value="CAK9889313.1"/>
    <property type="molecule type" value="Genomic_DNA"/>
</dbReference>
<dbReference type="Proteomes" id="UP000326595">
    <property type="component" value="Chromosome"/>
</dbReference>
<dbReference type="EMBL" id="CABVHG010000027">
    <property type="protein sequence ID" value="VVN16768.1"/>
    <property type="molecule type" value="Genomic_DNA"/>
</dbReference>
<gene>
    <name evidence="3" type="primary">smc_3</name>
    <name evidence="3" type="ORF">PS652_02142</name>
    <name evidence="4" type="ORF">PS652_04105</name>
</gene>